<evidence type="ECO:0000256" key="2">
    <source>
        <dbReference type="ARBA" id="ARBA00023015"/>
    </source>
</evidence>
<proteinExistence type="inferred from homology"/>
<organism evidence="6 7">
    <name type="scientific">Pigmentiphaga soli</name>
    <dbReference type="NCBI Taxonomy" id="1007095"/>
    <lineage>
        <taxon>Bacteria</taxon>
        <taxon>Pseudomonadati</taxon>
        <taxon>Pseudomonadota</taxon>
        <taxon>Betaproteobacteria</taxon>
        <taxon>Burkholderiales</taxon>
        <taxon>Alcaligenaceae</taxon>
        <taxon>Pigmentiphaga</taxon>
    </lineage>
</organism>
<accession>A0ABP8HMJ3</accession>
<dbReference type="CDD" id="cd08459">
    <property type="entry name" value="PBP2_DntR_NahR_LinR_like"/>
    <property type="match status" value="1"/>
</dbReference>
<evidence type="ECO:0000313" key="7">
    <source>
        <dbReference type="Proteomes" id="UP001501671"/>
    </source>
</evidence>
<dbReference type="Proteomes" id="UP001501671">
    <property type="component" value="Unassembled WGS sequence"/>
</dbReference>
<dbReference type="InterPro" id="IPR000847">
    <property type="entry name" value="LysR_HTH_N"/>
</dbReference>
<evidence type="ECO:0000313" key="6">
    <source>
        <dbReference type="EMBL" id="GAA4341427.1"/>
    </source>
</evidence>
<dbReference type="Gene3D" id="1.10.10.10">
    <property type="entry name" value="Winged helix-like DNA-binding domain superfamily/Winged helix DNA-binding domain"/>
    <property type="match status" value="1"/>
</dbReference>
<keyword evidence="2" id="KW-0805">Transcription regulation</keyword>
<keyword evidence="4" id="KW-0804">Transcription</keyword>
<evidence type="ECO:0000256" key="1">
    <source>
        <dbReference type="ARBA" id="ARBA00009437"/>
    </source>
</evidence>
<dbReference type="Pfam" id="PF00126">
    <property type="entry name" value="HTH_1"/>
    <property type="match status" value="1"/>
</dbReference>
<dbReference type="InterPro" id="IPR050389">
    <property type="entry name" value="LysR-type_TF"/>
</dbReference>
<dbReference type="Pfam" id="PF03466">
    <property type="entry name" value="LysR_substrate"/>
    <property type="match status" value="1"/>
</dbReference>
<reference evidence="7" key="1">
    <citation type="journal article" date="2019" name="Int. J. Syst. Evol. Microbiol.">
        <title>The Global Catalogue of Microorganisms (GCM) 10K type strain sequencing project: providing services to taxonomists for standard genome sequencing and annotation.</title>
        <authorList>
            <consortium name="The Broad Institute Genomics Platform"/>
            <consortium name="The Broad Institute Genome Sequencing Center for Infectious Disease"/>
            <person name="Wu L."/>
            <person name="Ma J."/>
        </authorList>
    </citation>
    <scope>NUCLEOTIDE SEQUENCE [LARGE SCALE GENOMIC DNA]</scope>
    <source>
        <strain evidence="7">JCM 17666</strain>
    </source>
</reference>
<evidence type="ECO:0000256" key="3">
    <source>
        <dbReference type="ARBA" id="ARBA00023125"/>
    </source>
</evidence>
<dbReference type="PANTHER" id="PTHR30118">
    <property type="entry name" value="HTH-TYPE TRANSCRIPTIONAL REGULATOR LEUO-RELATED"/>
    <property type="match status" value="1"/>
</dbReference>
<evidence type="ECO:0000256" key="4">
    <source>
        <dbReference type="ARBA" id="ARBA00023163"/>
    </source>
</evidence>
<dbReference type="SUPFAM" id="SSF53850">
    <property type="entry name" value="Periplasmic binding protein-like II"/>
    <property type="match status" value="1"/>
</dbReference>
<dbReference type="InterPro" id="IPR036388">
    <property type="entry name" value="WH-like_DNA-bd_sf"/>
</dbReference>
<keyword evidence="7" id="KW-1185">Reference proteome</keyword>
<name>A0ABP8HMJ3_9BURK</name>
<dbReference type="Gene3D" id="3.40.190.10">
    <property type="entry name" value="Periplasmic binding protein-like II"/>
    <property type="match status" value="2"/>
</dbReference>
<dbReference type="PANTHER" id="PTHR30118:SF15">
    <property type="entry name" value="TRANSCRIPTIONAL REGULATORY PROTEIN"/>
    <property type="match status" value="1"/>
</dbReference>
<dbReference type="InterPro" id="IPR005119">
    <property type="entry name" value="LysR_subst-bd"/>
</dbReference>
<dbReference type="PROSITE" id="PS50931">
    <property type="entry name" value="HTH_LYSR"/>
    <property type="match status" value="1"/>
</dbReference>
<dbReference type="EMBL" id="BAABFO010000029">
    <property type="protein sequence ID" value="GAA4341427.1"/>
    <property type="molecule type" value="Genomic_DNA"/>
</dbReference>
<feature type="domain" description="HTH lysR-type" evidence="5">
    <location>
        <begin position="6"/>
        <end position="63"/>
    </location>
</feature>
<evidence type="ECO:0000259" key="5">
    <source>
        <dbReference type="PROSITE" id="PS50931"/>
    </source>
</evidence>
<dbReference type="SUPFAM" id="SSF46785">
    <property type="entry name" value="Winged helix' DNA-binding domain"/>
    <property type="match status" value="1"/>
</dbReference>
<comment type="caution">
    <text evidence="6">The sequence shown here is derived from an EMBL/GenBank/DDBJ whole genome shotgun (WGS) entry which is preliminary data.</text>
</comment>
<comment type="similarity">
    <text evidence="1">Belongs to the LysR transcriptional regulatory family.</text>
</comment>
<gene>
    <name evidence="6" type="ORF">GCM10023144_42200</name>
</gene>
<dbReference type="RefSeq" id="WP_345251892.1">
    <property type="nucleotide sequence ID" value="NZ_BAABFO010000029.1"/>
</dbReference>
<protein>
    <submittedName>
        <fullName evidence="6">LysR family transcriptional regulator</fullName>
    </submittedName>
</protein>
<sequence length="304" mass="34429">MNTSGFDLNLLPVFEALFEEQSVTRAGTRLGMSQATVSNALRRMRNAAGDPLFVRVKGVMVPTPYAELMAQKLVPAIRLIRDGLSPPDEFDARRSERVFTLLMSDVVQHRVLPALATYLREHGPRIEIRVGETARETYVQELESGRADLAIGHFEELQTGFYQQRLFEDRHVCVAGRAYEGPEGNSLTMEQYLAARHLVVSSSRTDAYIDRQLANKGCARRVAIRASSYLVIAELMRHTDLLVTMSSRSGLFLCGAEYRQYELPLALPPVNVRQFWHMRNHEDPASRWLRRTIAELGLRSAAQR</sequence>
<keyword evidence="3" id="KW-0238">DNA-binding</keyword>
<dbReference type="InterPro" id="IPR036390">
    <property type="entry name" value="WH_DNA-bd_sf"/>
</dbReference>